<dbReference type="AlphaFoldDB" id="A0A1F7HJW6"/>
<dbReference type="Proteomes" id="UP000177199">
    <property type="component" value="Unassembled WGS sequence"/>
</dbReference>
<accession>A0A1F7HJW6</accession>
<name>A0A1F7HJW6_9BACT</name>
<reference evidence="1 2" key="1">
    <citation type="journal article" date="2016" name="Nat. Commun.">
        <title>Thousands of microbial genomes shed light on interconnected biogeochemical processes in an aquifer system.</title>
        <authorList>
            <person name="Anantharaman K."/>
            <person name="Brown C.T."/>
            <person name="Hug L.A."/>
            <person name="Sharon I."/>
            <person name="Castelle C.J."/>
            <person name="Probst A.J."/>
            <person name="Thomas B.C."/>
            <person name="Singh A."/>
            <person name="Wilkins M.J."/>
            <person name="Karaoz U."/>
            <person name="Brodie E.L."/>
            <person name="Williams K.H."/>
            <person name="Hubbard S.S."/>
            <person name="Banfield J.F."/>
        </authorList>
    </citation>
    <scope>NUCLEOTIDE SEQUENCE [LARGE SCALE GENOMIC DNA]</scope>
</reference>
<evidence type="ECO:0000313" key="2">
    <source>
        <dbReference type="Proteomes" id="UP000177199"/>
    </source>
</evidence>
<gene>
    <name evidence="1" type="ORF">A3F29_04155</name>
</gene>
<sequence>MKKKETLIISVTIFLTVIAWTLAEIIHTSSKRINNEVKSLQEIKTFRLNKSIFDIIETKEP</sequence>
<proteinExistence type="predicted"/>
<protein>
    <submittedName>
        <fullName evidence="1">Uncharacterized protein</fullName>
    </submittedName>
</protein>
<evidence type="ECO:0000313" key="1">
    <source>
        <dbReference type="EMBL" id="OGK31509.1"/>
    </source>
</evidence>
<comment type="caution">
    <text evidence="1">The sequence shown here is derived from an EMBL/GenBank/DDBJ whole genome shotgun (WGS) entry which is preliminary data.</text>
</comment>
<organism evidence="1 2">
    <name type="scientific">Candidatus Roizmanbacteria bacterium RIFCSPHIGHO2_12_FULL_33_9</name>
    <dbReference type="NCBI Taxonomy" id="1802045"/>
    <lineage>
        <taxon>Bacteria</taxon>
        <taxon>Candidatus Roizmaniibacteriota</taxon>
    </lineage>
</organism>
<dbReference type="EMBL" id="MFZV01000004">
    <property type="protein sequence ID" value="OGK31509.1"/>
    <property type="molecule type" value="Genomic_DNA"/>
</dbReference>